<evidence type="ECO:0000313" key="2">
    <source>
        <dbReference type="Proteomes" id="UP000250235"/>
    </source>
</evidence>
<protein>
    <submittedName>
        <fullName evidence="1">Uncharacterized protein</fullName>
    </submittedName>
</protein>
<dbReference type="Proteomes" id="UP000250235">
    <property type="component" value="Unassembled WGS sequence"/>
</dbReference>
<accession>A0A2Z7CLD5</accession>
<reference evidence="1 2" key="1">
    <citation type="journal article" date="2015" name="Proc. Natl. Acad. Sci. U.S.A.">
        <title>The resurrection genome of Boea hygrometrica: A blueprint for survival of dehydration.</title>
        <authorList>
            <person name="Xiao L."/>
            <person name="Yang G."/>
            <person name="Zhang L."/>
            <person name="Yang X."/>
            <person name="Zhao S."/>
            <person name="Ji Z."/>
            <person name="Zhou Q."/>
            <person name="Hu M."/>
            <person name="Wang Y."/>
            <person name="Chen M."/>
            <person name="Xu Y."/>
            <person name="Jin H."/>
            <person name="Xiao X."/>
            <person name="Hu G."/>
            <person name="Bao F."/>
            <person name="Hu Y."/>
            <person name="Wan P."/>
            <person name="Li L."/>
            <person name="Deng X."/>
            <person name="Kuang T."/>
            <person name="Xiang C."/>
            <person name="Zhu J.K."/>
            <person name="Oliver M.J."/>
            <person name="He Y."/>
        </authorList>
    </citation>
    <scope>NUCLEOTIDE SEQUENCE [LARGE SCALE GENOMIC DNA]</scope>
    <source>
        <strain evidence="2">cv. XS01</strain>
    </source>
</reference>
<organism evidence="1 2">
    <name type="scientific">Dorcoceras hygrometricum</name>
    <dbReference type="NCBI Taxonomy" id="472368"/>
    <lineage>
        <taxon>Eukaryota</taxon>
        <taxon>Viridiplantae</taxon>
        <taxon>Streptophyta</taxon>
        <taxon>Embryophyta</taxon>
        <taxon>Tracheophyta</taxon>
        <taxon>Spermatophyta</taxon>
        <taxon>Magnoliopsida</taxon>
        <taxon>eudicotyledons</taxon>
        <taxon>Gunneridae</taxon>
        <taxon>Pentapetalae</taxon>
        <taxon>asterids</taxon>
        <taxon>lamiids</taxon>
        <taxon>Lamiales</taxon>
        <taxon>Gesneriaceae</taxon>
        <taxon>Didymocarpoideae</taxon>
        <taxon>Trichosporeae</taxon>
        <taxon>Loxocarpinae</taxon>
        <taxon>Dorcoceras</taxon>
    </lineage>
</organism>
<dbReference type="AlphaFoldDB" id="A0A2Z7CLD5"/>
<proteinExistence type="predicted"/>
<gene>
    <name evidence="1" type="ORF">F511_05614</name>
</gene>
<name>A0A2Z7CLD5_9LAMI</name>
<evidence type="ECO:0000313" key="1">
    <source>
        <dbReference type="EMBL" id="KZV47891.1"/>
    </source>
</evidence>
<dbReference type="EMBL" id="KQ994552">
    <property type="protein sequence ID" value="KZV47891.1"/>
    <property type="molecule type" value="Genomic_DNA"/>
</dbReference>
<keyword evidence="2" id="KW-1185">Reference proteome</keyword>
<sequence>MMNLKCRFPRETGRTRRLDASKEVGSGSATCFPNTEENSLKCRFPRETGRARRLDASKEVGSGSATCFPNTEEMLYGN</sequence>